<evidence type="ECO:0000313" key="8">
    <source>
        <dbReference type="EMBL" id="NVD28188.1"/>
    </source>
</evidence>
<name>A0ABX2N3B9_9SPHN</name>
<gene>
    <name evidence="8" type="ORF">HUO14_09760</name>
</gene>
<keyword evidence="2" id="KW-1003">Cell membrane</keyword>
<evidence type="ECO:0000256" key="5">
    <source>
        <dbReference type="ARBA" id="ARBA00023136"/>
    </source>
</evidence>
<dbReference type="InterPro" id="IPR016174">
    <property type="entry name" value="Di-haem_cyt_TM"/>
</dbReference>
<evidence type="ECO:0000256" key="6">
    <source>
        <dbReference type="SAM" id="Phobius"/>
    </source>
</evidence>
<feature type="transmembrane region" description="Helical" evidence="6">
    <location>
        <begin position="152"/>
        <end position="172"/>
    </location>
</feature>
<protein>
    <submittedName>
        <fullName evidence="8">Cytochrome b/b6 domain-containing protein</fullName>
    </submittedName>
</protein>
<feature type="transmembrane region" description="Helical" evidence="6">
    <location>
        <begin position="52"/>
        <end position="72"/>
    </location>
</feature>
<evidence type="ECO:0000256" key="2">
    <source>
        <dbReference type="ARBA" id="ARBA00022475"/>
    </source>
</evidence>
<comment type="subcellular location">
    <subcellularLocation>
        <location evidence="1">Cell membrane</location>
        <topology evidence="1">Multi-pass membrane protein</topology>
    </subcellularLocation>
</comment>
<organism evidence="8 9">
    <name type="scientific">Parasphingorhabdus flavimaris</name>
    <dbReference type="NCBI Taxonomy" id="266812"/>
    <lineage>
        <taxon>Bacteria</taxon>
        <taxon>Pseudomonadati</taxon>
        <taxon>Pseudomonadota</taxon>
        <taxon>Alphaproteobacteria</taxon>
        <taxon>Sphingomonadales</taxon>
        <taxon>Sphingomonadaceae</taxon>
        <taxon>Parasphingorhabdus</taxon>
    </lineage>
</organism>
<evidence type="ECO:0000256" key="3">
    <source>
        <dbReference type="ARBA" id="ARBA00022692"/>
    </source>
</evidence>
<feature type="domain" description="Cytochrome b561 bacterial/Ni-hydrogenase" evidence="7">
    <location>
        <begin position="10"/>
        <end position="184"/>
    </location>
</feature>
<reference evidence="8 9" key="1">
    <citation type="submission" date="2020-06" db="EMBL/GenBank/DDBJ databases">
        <authorList>
            <person name="Kim S.-J."/>
            <person name="Park S.-J."/>
        </authorList>
    </citation>
    <scope>NUCLEOTIDE SEQUENCE [LARGE SCALE GENOMIC DNA]</scope>
    <source>
        <strain evidence="8 9">SW-151</strain>
    </source>
</reference>
<evidence type="ECO:0000313" key="9">
    <source>
        <dbReference type="Proteomes" id="UP000652427"/>
    </source>
</evidence>
<dbReference type="RefSeq" id="WP_176279719.1">
    <property type="nucleotide sequence ID" value="NZ_JABWMH010000003.1"/>
</dbReference>
<dbReference type="SUPFAM" id="SSF81342">
    <property type="entry name" value="Transmembrane di-heme cytochromes"/>
    <property type="match status" value="1"/>
</dbReference>
<keyword evidence="4 6" id="KW-1133">Transmembrane helix</keyword>
<evidence type="ECO:0000256" key="1">
    <source>
        <dbReference type="ARBA" id="ARBA00004651"/>
    </source>
</evidence>
<evidence type="ECO:0000256" key="4">
    <source>
        <dbReference type="ARBA" id="ARBA00022989"/>
    </source>
</evidence>
<dbReference type="EMBL" id="JABWMH010000003">
    <property type="protein sequence ID" value="NVD28188.1"/>
    <property type="molecule type" value="Genomic_DNA"/>
</dbReference>
<keyword evidence="5 6" id="KW-0472">Membrane</keyword>
<feature type="transmembrane region" description="Helical" evidence="6">
    <location>
        <begin position="13"/>
        <end position="32"/>
    </location>
</feature>
<keyword evidence="3 6" id="KW-0812">Transmembrane</keyword>
<dbReference type="Pfam" id="PF01292">
    <property type="entry name" value="Ni_hydr_CYTB"/>
    <property type="match status" value="1"/>
</dbReference>
<dbReference type="Gene3D" id="1.20.950.20">
    <property type="entry name" value="Transmembrane di-heme cytochromes, Chain C"/>
    <property type="match status" value="1"/>
</dbReference>
<sequence length="224" mass="25322">MTADPARIMVWDWAVRLVHWLMVILVPLLWWTAEEGYMDWHRRLGLTMVGLVLFRLIWGFIGSWTARFVPMLRRIVSLKSYIRSLRVRENRPTFGHSPLAVFGVLALLGALATQVATGLFSVDIDGLESGPLAILVSFETGRQFAELHELNFNLLAALIGLHITAIAVYHFVLKERLFKPMVTGHRSRADFSAEKLPENRLRPIPMIAAAVLSLACVMFILDFG</sequence>
<feature type="transmembrane region" description="Helical" evidence="6">
    <location>
        <begin position="204"/>
        <end position="221"/>
    </location>
</feature>
<dbReference type="PANTHER" id="PTHR30485">
    <property type="entry name" value="NI/FE-HYDROGENASE 1 B-TYPE CYTOCHROME SUBUNIT"/>
    <property type="match status" value="1"/>
</dbReference>
<dbReference type="PANTHER" id="PTHR30485:SF2">
    <property type="entry name" value="BLL0597 PROTEIN"/>
    <property type="match status" value="1"/>
</dbReference>
<accession>A0ABX2N3B9</accession>
<dbReference type="InterPro" id="IPR011577">
    <property type="entry name" value="Cyt_b561_bac/Ni-Hgenase"/>
</dbReference>
<feature type="transmembrane region" description="Helical" evidence="6">
    <location>
        <begin position="93"/>
        <end position="112"/>
    </location>
</feature>
<dbReference type="Proteomes" id="UP000652427">
    <property type="component" value="Unassembled WGS sequence"/>
</dbReference>
<keyword evidence="9" id="KW-1185">Reference proteome</keyword>
<evidence type="ECO:0000259" key="7">
    <source>
        <dbReference type="Pfam" id="PF01292"/>
    </source>
</evidence>
<dbReference type="InterPro" id="IPR051542">
    <property type="entry name" value="Hydrogenase_cytochrome"/>
</dbReference>
<proteinExistence type="predicted"/>
<comment type="caution">
    <text evidence="8">The sequence shown here is derived from an EMBL/GenBank/DDBJ whole genome shotgun (WGS) entry which is preliminary data.</text>
</comment>